<accession>A0AAV7T404</accession>
<evidence type="ECO:0000313" key="2">
    <source>
        <dbReference type="Proteomes" id="UP001066276"/>
    </source>
</evidence>
<keyword evidence="2" id="KW-1185">Reference proteome</keyword>
<reference evidence="1" key="1">
    <citation type="journal article" date="2022" name="bioRxiv">
        <title>Sequencing and chromosome-scale assembly of the giantPleurodeles waltlgenome.</title>
        <authorList>
            <person name="Brown T."/>
            <person name="Elewa A."/>
            <person name="Iarovenko S."/>
            <person name="Subramanian E."/>
            <person name="Araus A.J."/>
            <person name="Petzold A."/>
            <person name="Susuki M."/>
            <person name="Suzuki K.-i.T."/>
            <person name="Hayashi T."/>
            <person name="Toyoda A."/>
            <person name="Oliveira C."/>
            <person name="Osipova E."/>
            <person name="Leigh N.D."/>
            <person name="Simon A."/>
            <person name="Yun M.H."/>
        </authorList>
    </citation>
    <scope>NUCLEOTIDE SEQUENCE</scope>
    <source>
        <strain evidence="1">20211129_DDA</strain>
        <tissue evidence="1">Liver</tissue>
    </source>
</reference>
<dbReference type="EMBL" id="JANPWB010000007">
    <property type="protein sequence ID" value="KAJ1171106.1"/>
    <property type="molecule type" value="Genomic_DNA"/>
</dbReference>
<comment type="caution">
    <text evidence="1">The sequence shown here is derived from an EMBL/GenBank/DDBJ whole genome shotgun (WGS) entry which is preliminary data.</text>
</comment>
<name>A0AAV7T404_PLEWA</name>
<organism evidence="1 2">
    <name type="scientific">Pleurodeles waltl</name>
    <name type="common">Iberian ribbed newt</name>
    <dbReference type="NCBI Taxonomy" id="8319"/>
    <lineage>
        <taxon>Eukaryota</taxon>
        <taxon>Metazoa</taxon>
        <taxon>Chordata</taxon>
        <taxon>Craniata</taxon>
        <taxon>Vertebrata</taxon>
        <taxon>Euteleostomi</taxon>
        <taxon>Amphibia</taxon>
        <taxon>Batrachia</taxon>
        <taxon>Caudata</taxon>
        <taxon>Salamandroidea</taxon>
        <taxon>Salamandridae</taxon>
        <taxon>Pleurodelinae</taxon>
        <taxon>Pleurodeles</taxon>
    </lineage>
</organism>
<dbReference type="AlphaFoldDB" id="A0AAV7T404"/>
<dbReference type="Proteomes" id="UP001066276">
    <property type="component" value="Chromosome 4_1"/>
</dbReference>
<sequence length="153" mass="17606">MSRLGLILLSSRHGTLTLQNTDSSRAGMEKESAVPFRVTQKSGERKESKFEWLIDWKDVQTSYERYPPGLGYASYSDPLCIALMVFCVLKCSVIIERERCVVIVLSDIKDYDITELEQCQRGSRSWRLGETKEEQDRGTVLRVSVYYVEKNIP</sequence>
<proteinExistence type="predicted"/>
<gene>
    <name evidence="1" type="ORF">NDU88_002977</name>
</gene>
<protein>
    <submittedName>
        <fullName evidence="1">Uncharacterized protein</fullName>
    </submittedName>
</protein>
<evidence type="ECO:0000313" key="1">
    <source>
        <dbReference type="EMBL" id="KAJ1171106.1"/>
    </source>
</evidence>